<gene>
    <name evidence="2" type="ORF">SAMN05443574_11613</name>
</gene>
<dbReference type="InterPro" id="IPR001173">
    <property type="entry name" value="Glyco_trans_2-like"/>
</dbReference>
<protein>
    <submittedName>
        <fullName evidence="2">Glycosyltransferase involved in cell wall bisynthesis</fullName>
    </submittedName>
</protein>
<name>A0A1H2ZEW9_HALVA</name>
<dbReference type="CDD" id="cd00761">
    <property type="entry name" value="Glyco_tranf_GTA_type"/>
    <property type="match status" value="1"/>
</dbReference>
<dbReference type="GO" id="GO:0016740">
    <property type="term" value="F:transferase activity"/>
    <property type="evidence" value="ECO:0007669"/>
    <property type="project" value="UniProtKB-KW"/>
</dbReference>
<proteinExistence type="predicted"/>
<dbReference type="Gene3D" id="3.90.550.10">
    <property type="entry name" value="Spore Coat Polysaccharide Biosynthesis Protein SpsA, Chain A"/>
    <property type="match status" value="1"/>
</dbReference>
<dbReference type="InterPro" id="IPR050834">
    <property type="entry name" value="Glycosyltransf_2"/>
</dbReference>
<dbReference type="Pfam" id="PF00535">
    <property type="entry name" value="Glycos_transf_2"/>
    <property type="match status" value="1"/>
</dbReference>
<dbReference type="PANTHER" id="PTHR43685">
    <property type="entry name" value="GLYCOSYLTRANSFERASE"/>
    <property type="match status" value="1"/>
</dbReference>
<evidence type="ECO:0000313" key="3">
    <source>
        <dbReference type="Proteomes" id="UP000182573"/>
    </source>
</evidence>
<evidence type="ECO:0000313" key="2">
    <source>
        <dbReference type="EMBL" id="SDX15344.1"/>
    </source>
</evidence>
<dbReference type="STRING" id="28442.SAMN05443574_11613"/>
<sequence length="323" mass="36852">MTDSTAPDSESSTVSVVLPTYDRPEFLKRAIRSVVEQTYDSIELIVVDDHSPRPAGPVVQQFDDSGIDIRYIRHSENRGANAARNTAIRATNGEYVAFLDDDDQWKPTKVEKQVRAFQDTDDDVGVVYTGMECVDSTGNRVYSRMSQSQGDATTDIFLGVPLTPFSCVMVRSDIIQKAGLLDVEMPSWQDREWYIRLSQHCQFEVISELLVLRELGEHEQIGDDFESKRDISYPLFLSKHRETAAEHGSYYERRFISSLSETLARSAIANNYYTDAIKYSIKSIYFYPKQVRPYLYLLASLGGDLTYKPATKLYRMISRANQH</sequence>
<feature type="domain" description="Glycosyltransferase 2-like" evidence="1">
    <location>
        <begin position="15"/>
        <end position="175"/>
    </location>
</feature>
<evidence type="ECO:0000259" key="1">
    <source>
        <dbReference type="Pfam" id="PF00535"/>
    </source>
</evidence>
<dbReference type="PANTHER" id="PTHR43685:SF2">
    <property type="entry name" value="GLYCOSYLTRANSFERASE 2-LIKE DOMAIN-CONTAINING PROTEIN"/>
    <property type="match status" value="1"/>
</dbReference>
<organism evidence="2 3">
    <name type="scientific">Haloarcula vallismortis</name>
    <name type="common">Halobacterium vallismortis</name>
    <dbReference type="NCBI Taxonomy" id="28442"/>
    <lineage>
        <taxon>Archaea</taxon>
        <taxon>Methanobacteriati</taxon>
        <taxon>Methanobacteriota</taxon>
        <taxon>Stenosarchaea group</taxon>
        <taxon>Halobacteria</taxon>
        <taxon>Halobacteriales</taxon>
        <taxon>Haloarculaceae</taxon>
        <taxon>Haloarcula</taxon>
    </lineage>
</organism>
<dbReference type="RefSeq" id="WP_074654936.1">
    <property type="nucleotide sequence ID" value="NZ_FNOF01000016.1"/>
</dbReference>
<dbReference type="Proteomes" id="UP000182573">
    <property type="component" value="Unassembled WGS sequence"/>
</dbReference>
<dbReference type="AlphaFoldDB" id="A0A1H2ZEW9"/>
<dbReference type="SUPFAM" id="SSF53448">
    <property type="entry name" value="Nucleotide-diphospho-sugar transferases"/>
    <property type="match status" value="1"/>
</dbReference>
<dbReference type="InterPro" id="IPR029044">
    <property type="entry name" value="Nucleotide-diphossugar_trans"/>
</dbReference>
<accession>A0A1H2ZEW9</accession>
<keyword evidence="2" id="KW-0808">Transferase</keyword>
<dbReference type="EMBL" id="FNOF01000016">
    <property type="protein sequence ID" value="SDX15344.1"/>
    <property type="molecule type" value="Genomic_DNA"/>
</dbReference>
<reference evidence="2 3" key="1">
    <citation type="submission" date="2016-10" db="EMBL/GenBank/DDBJ databases">
        <authorList>
            <person name="de Groot N.N."/>
        </authorList>
    </citation>
    <scope>NUCLEOTIDE SEQUENCE [LARGE SCALE GENOMIC DNA]</scope>
    <source>
        <strain evidence="2 3">DSM 3756</strain>
    </source>
</reference>